<dbReference type="Gene3D" id="1.20.1290.10">
    <property type="entry name" value="AhpD-like"/>
    <property type="match status" value="1"/>
</dbReference>
<dbReference type="STRING" id="742823.HMPREF9465_01413"/>
<protein>
    <submittedName>
        <fullName evidence="1">Uncharacterized protein</fullName>
    </submittedName>
</protein>
<dbReference type="InterPro" id="IPR029032">
    <property type="entry name" value="AhpD-like"/>
</dbReference>
<evidence type="ECO:0000313" key="1">
    <source>
        <dbReference type="EMBL" id="EKB31030.1"/>
    </source>
</evidence>
<dbReference type="RefSeq" id="WP_005435486.1">
    <property type="nucleotide sequence ID" value="NZ_JH815516.1"/>
</dbReference>
<proteinExistence type="predicted"/>
<comment type="caution">
    <text evidence="1">The sequence shown here is derived from an EMBL/GenBank/DDBJ whole genome shotgun (WGS) entry which is preliminary data.</text>
</comment>
<sequence length="83" mass="8889">MTVRQTAVREQLGDFAPAFARINDDVLFGEVRSRTEALGLRDRSIVTVVSLVSQGLVDASLEYHFNAASAIASVLCITTGFGS</sequence>
<dbReference type="Proteomes" id="UP000005835">
    <property type="component" value="Unassembled WGS sequence"/>
</dbReference>
<dbReference type="eggNOG" id="COG0599">
    <property type="taxonomic scope" value="Bacteria"/>
</dbReference>
<keyword evidence="2" id="KW-1185">Reference proteome</keyword>
<gene>
    <name evidence="1" type="ORF">HMPREF9465_01413</name>
</gene>
<dbReference type="AlphaFoldDB" id="K1JHA6"/>
<name>K1JHA6_9BURK</name>
<organism evidence="1 2">
    <name type="scientific">Sutterella wadsworthensis 2_1_59BFAA</name>
    <dbReference type="NCBI Taxonomy" id="742823"/>
    <lineage>
        <taxon>Bacteria</taxon>
        <taxon>Pseudomonadati</taxon>
        <taxon>Pseudomonadota</taxon>
        <taxon>Betaproteobacteria</taxon>
        <taxon>Burkholderiales</taxon>
        <taxon>Sutterellaceae</taxon>
        <taxon>Sutterella</taxon>
    </lineage>
</organism>
<dbReference type="PATRIC" id="fig|742823.3.peg.1405"/>
<dbReference type="EMBL" id="ADMG01000032">
    <property type="protein sequence ID" value="EKB31030.1"/>
    <property type="molecule type" value="Genomic_DNA"/>
</dbReference>
<dbReference type="HOGENOM" id="CLU_070025_5_0_4"/>
<evidence type="ECO:0000313" key="2">
    <source>
        <dbReference type="Proteomes" id="UP000005835"/>
    </source>
</evidence>
<reference evidence="1 2" key="1">
    <citation type="submission" date="2012-05" db="EMBL/GenBank/DDBJ databases">
        <title>The Genome Sequence of Sutterella wadsworthensis 2_1_59BFAA.</title>
        <authorList>
            <consortium name="The Broad Institute Genome Sequencing Platform"/>
            <person name="Earl A."/>
            <person name="Ward D."/>
            <person name="Feldgarden M."/>
            <person name="Gevers D."/>
            <person name="Daigneault M."/>
            <person name="Strauss J."/>
            <person name="Allen-Vercoe E."/>
            <person name="Walker B."/>
            <person name="Young S.K."/>
            <person name="Zeng Q."/>
            <person name="Gargeya S."/>
            <person name="Fitzgerald M."/>
            <person name="Haas B."/>
            <person name="Abouelleil A."/>
            <person name="Alvarado L."/>
            <person name="Arachchi H.M."/>
            <person name="Berlin A.M."/>
            <person name="Chapman S.B."/>
            <person name="Goldberg J."/>
            <person name="Griggs A."/>
            <person name="Gujja S."/>
            <person name="Hansen M."/>
            <person name="Howarth C."/>
            <person name="Imamovic A."/>
            <person name="Larimer J."/>
            <person name="McCowen C."/>
            <person name="Montmayeur A."/>
            <person name="Murphy C."/>
            <person name="Neiman D."/>
            <person name="Pearson M."/>
            <person name="Priest M."/>
            <person name="Roberts A."/>
            <person name="Saif S."/>
            <person name="Shea T."/>
            <person name="Sisk P."/>
            <person name="Sykes S."/>
            <person name="Wortman J."/>
            <person name="Nusbaum C."/>
            <person name="Birren B."/>
        </authorList>
    </citation>
    <scope>NUCLEOTIDE SEQUENCE [LARGE SCALE GENOMIC DNA]</scope>
    <source>
        <strain evidence="1 2">2_1_59BFAA</strain>
    </source>
</reference>
<accession>K1JHA6</accession>
<dbReference type="SUPFAM" id="SSF69118">
    <property type="entry name" value="AhpD-like"/>
    <property type="match status" value="1"/>
</dbReference>